<keyword evidence="2" id="KW-0813">Transport</keyword>
<gene>
    <name evidence="6" type="ORF">DXU93_14730</name>
</gene>
<evidence type="ECO:0000256" key="2">
    <source>
        <dbReference type="ARBA" id="ARBA00022448"/>
    </source>
</evidence>
<proteinExistence type="inferred from homology"/>
<dbReference type="GO" id="GO:0060003">
    <property type="term" value="P:copper ion export"/>
    <property type="evidence" value="ECO:0007669"/>
    <property type="project" value="TreeGrafter"/>
</dbReference>
<keyword evidence="7" id="KW-1185">Reference proteome</keyword>
<feature type="domain" description="CzcB-like C-terminal circularly permuted SH3-like" evidence="5">
    <location>
        <begin position="118"/>
        <end position="181"/>
    </location>
</feature>
<dbReference type="InterPro" id="IPR058792">
    <property type="entry name" value="Beta-barrel_RND_2"/>
</dbReference>
<dbReference type="Pfam" id="PF25954">
    <property type="entry name" value="Beta-barrel_RND_2"/>
    <property type="match status" value="1"/>
</dbReference>
<dbReference type="PANTHER" id="PTHR30097:SF15">
    <property type="entry name" value="CATION EFFLUX SYSTEM PROTEIN CUSB"/>
    <property type="match status" value="1"/>
</dbReference>
<protein>
    <submittedName>
        <fullName evidence="6">Efflux RND transporter periplasmic adaptor subunit</fullName>
    </submittedName>
</protein>
<comment type="similarity">
    <text evidence="1">Belongs to the membrane fusion protein (MFP) (TC 8.A.1) family.</text>
</comment>
<evidence type="ECO:0000313" key="6">
    <source>
        <dbReference type="EMBL" id="RFC53106.1"/>
    </source>
</evidence>
<name>A0A3E1EU65_9FLAO</name>
<dbReference type="OrthoDB" id="9806939at2"/>
<dbReference type="GO" id="GO:0016020">
    <property type="term" value="C:membrane"/>
    <property type="evidence" value="ECO:0007669"/>
    <property type="project" value="InterPro"/>
</dbReference>
<organism evidence="6 7">
    <name type="scientific">Brumimicrobium aurantiacum</name>
    <dbReference type="NCBI Taxonomy" id="1737063"/>
    <lineage>
        <taxon>Bacteria</taxon>
        <taxon>Pseudomonadati</taxon>
        <taxon>Bacteroidota</taxon>
        <taxon>Flavobacteriia</taxon>
        <taxon>Flavobacteriales</taxon>
        <taxon>Crocinitomicaceae</taxon>
        <taxon>Brumimicrobium</taxon>
    </lineage>
</organism>
<dbReference type="Gene3D" id="2.40.30.170">
    <property type="match status" value="1"/>
</dbReference>
<evidence type="ECO:0000259" key="5">
    <source>
        <dbReference type="Pfam" id="PF25975"/>
    </source>
</evidence>
<dbReference type="AlphaFoldDB" id="A0A3E1EU65"/>
<dbReference type="GO" id="GO:0046914">
    <property type="term" value="F:transition metal ion binding"/>
    <property type="evidence" value="ECO:0007669"/>
    <property type="project" value="TreeGrafter"/>
</dbReference>
<dbReference type="GO" id="GO:0030288">
    <property type="term" value="C:outer membrane-bounded periplasmic space"/>
    <property type="evidence" value="ECO:0007669"/>
    <property type="project" value="TreeGrafter"/>
</dbReference>
<dbReference type="InterPro" id="IPR058649">
    <property type="entry name" value="CzcB_C"/>
</dbReference>
<dbReference type="GO" id="GO:0022857">
    <property type="term" value="F:transmembrane transporter activity"/>
    <property type="evidence" value="ECO:0007669"/>
    <property type="project" value="InterPro"/>
</dbReference>
<feature type="domain" description="DUF3347" evidence="3">
    <location>
        <begin position="235"/>
        <end position="324"/>
    </location>
</feature>
<dbReference type="Proteomes" id="UP000257127">
    <property type="component" value="Unassembled WGS sequence"/>
</dbReference>
<reference evidence="6 7" key="1">
    <citation type="submission" date="2018-08" db="EMBL/GenBank/DDBJ databases">
        <title>The draft genome squence of Brumimicrobium sp. N62.</title>
        <authorList>
            <person name="Du Z.-J."/>
            <person name="Luo H.-R."/>
        </authorList>
    </citation>
    <scope>NUCLEOTIDE SEQUENCE [LARGE SCALE GENOMIC DNA]</scope>
    <source>
        <strain evidence="6 7">N62</strain>
    </source>
</reference>
<dbReference type="GO" id="GO:0015679">
    <property type="term" value="P:plasma membrane copper ion transport"/>
    <property type="evidence" value="ECO:0007669"/>
    <property type="project" value="TreeGrafter"/>
</dbReference>
<dbReference type="Pfam" id="PF11827">
    <property type="entry name" value="DUF3347"/>
    <property type="match status" value="1"/>
</dbReference>
<evidence type="ECO:0000313" key="7">
    <source>
        <dbReference type="Proteomes" id="UP000257127"/>
    </source>
</evidence>
<dbReference type="Gene3D" id="2.40.420.20">
    <property type="match status" value="1"/>
</dbReference>
<dbReference type="PANTHER" id="PTHR30097">
    <property type="entry name" value="CATION EFFLUX SYSTEM PROTEIN CUSB"/>
    <property type="match status" value="1"/>
</dbReference>
<dbReference type="EMBL" id="QURB01000014">
    <property type="protein sequence ID" value="RFC53106.1"/>
    <property type="molecule type" value="Genomic_DNA"/>
</dbReference>
<dbReference type="SUPFAM" id="SSF111369">
    <property type="entry name" value="HlyD-like secretion proteins"/>
    <property type="match status" value="1"/>
</dbReference>
<comment type="caution">
    <text evidence="6">The sequence shown here is derived from an EMBL/GenBank/DDBJ whole genome shotgun (WGS) entry which is preliminary data.</text>
</comment>
<dbReference type="NCBIfam" id="TIGR01730">
    <property type="entry name" value="RND_mfp"/>
    <property type="match status" value="1"/>
</dbReference>
<feature type="domain" description="CusB-like beta-barrel" evidence="4">
    <location>
        <begin position="33"/>
        <end position="107"/>
    </location>
</feature>
<dbReference type="InterPro" id="IPR006143">
    <property type="entry name" value="RND_pump_MFP"/>
</dbReference>
<evidence type="ECO:0000256" key="1">
    <source>
        <dbReference type="ARBA" id="ARBA00009477"/>
    </source>
</evidence>
<dbReference type="FunFam" id="2.40.30.170:FF:000010">
    <property type="entry name" value="Efflux RND transporter periplasmic adaptor subunit"/>
    <property type="match status" value="1"/>
</dbReference>
<accession>A0A3E1EU65</accession>
<sequence>MADVSGIVTKKNINLGDYIKKGESLYEIADISTVWVLFDVYESDIPWVKKGDKVEFTVRSLPNETFNGEVSFIDPVINSKTRVASARVIIKNPGKRLKPDMFVRGIVKSELEQQEKVIIVPKSAVMWTGERSVVYVKNASSDKVSFLMKMVTLGPSLGDGYLIKEGLEVGDEIATNGTFSIDAAAQLAGKPSMMSPEGGVPVSGHNHGGASHSETMTMEEMSIGQKEKDALSPLFEAYFKLKNNLVNDDFKAGISSAKEMTTILNKVDMKIFKGEAHDFWMKRSDVLSKELKKAISTKEIGELRKPFEEISNQLIMILKSFGAMDKAIYIEHCPMVNNNNGADWLSLESEIKNPYYGEAMLKCGEVKQVIK</sequence>
<dbReference type="Pfam" id="PF25975">
    <property type="entry name" value="CzcB_C"/>
    <property type="match status" value="1"/>
</dbReference>
<evidence type="ECO:0000259" key="3">
    <source>
        <dbReference type="Pfam" id="PF11827"/>
    </source>
</evidence>
<dbReference type="InterPro" id="IPR021782">
    <property type="entry name" value="DUF3347"/>
</dbReference>
<dbReference type="InterPro" id="IPR051909">
    <property type="entry name" value="MFP_Cation_Efflux"/>
</dbReference>
<evidence type="ECO:0000259" key="4">
    <source>
        <dbReference type="Pfam" id="PF25954"/>
    </source>
</evidence>